<evidence type="ECO:0000256" key="1">
    <source>
        <dbReference type="SAM" id="MobiDB-lite"/>
    </source>
</evidence>
<dbReference type="Proteomes" id="UP001232148">
    <property type="component" value="Unassembled WGS sequence"/>
</dbReference>
<reference evidence="2" key="1">
    <citation type="submission" date="2021-06" db="EMBL/GenBank/DDBJ databases">
        <title>Comparative genomics, transcriptomics and evolutionary studies reveal genomic signatures of adaptation to plant cell wall in hemibiotrophic fungi.</title>
        <authorList>
            <consortium name="DOE Joint Genome Institute"/>
            <person name="Baroncelli R."/>
            <person name="Diaz J.F."/>
            <person name="Benocci T."/>
            <person name="Peng M."/>
            <person name="Battaglia E."/>
            <person name="Haridas S."/>
            <person name="Andreopoulos W."/>
            <person name="Labutti K."/>
            <person name="Pangilinan J."/>
            <person name="Floch G.L."/>
            <person name="Makela M.R."/>
            <person name="Henrissat B."/>
            <person name="Grigoriev I.V."/>
            <person name="Crouch J.A."/>
            <person name="De Vries R.P."/>
            <person name="Sukno S.A."/>
            <person name="Thon M.R."/>
        </authorList>
    </citation>
    <scope>NUCLEOTIDE SEQUENCE</scope>
    <source>
        <strain evidence="2">MAFF235873</strain>
    </source>
</reference>
<feature type="region of interest" description="Disordered" evidence="1">
    <location>
        <begin position="1"/>
        <end position="25"/>
    </location>
</feature>
<evidence type="ECO:0000313" key="3">
    <source>
        <dbReference type="Proteomes" id="UP001232148"/>
    </source>
</evidence>
<name>A0AAD9HIF6_9PEZI</name>
<dbReference type="EMBL" id="MU842863">
    <property type="protein sequence ID" value="KAK2029500.1"/>
    <property type="molecule type" value="Genomic_DNA"/>
</dbReference>
<accession>A0AAD9HIF6</accession>
<comment type="caution">
    <text evidence="2">The sequence shown here is derived from an EMBL/GenBank/DDBJ whole genome shotgun (WGS) entry which is preliminary data.</text>
</comment>
<organism evidence="2 3">
    <name type="scientific">Colletotrichum zoysiae</name>
    <dbReference type="NCBI Taxonomy" id="1216348"/>
    <lineage>
        <taxon>Eukaryota</taxon>
        <taxon>Fungi</taxon>
        <taxon>Dikarya</taxon>
        <taxon>Ascomycota</taxon>
        <taxon>Pezizomycotina</taxon>
        <taxon>Sordariomycetes</taxon>
        <taxon>Hypocreomycetidae</taxon>
        <taxon>Glomerellales</taxon>
        <taxon>Glomerellaceae</taxon>
        <taxon>Colletotrichum</taxon>
        <taxon>Colletotrichum graminicola species complex</taxon>
    </lineage>
</organism>
<protein>
    <submittedName>
        <fullName evidence="2">Uncharacterized protein</fullName>
    </submittedName>
</protein>
<feature type="compositionally biased region" description="Polar residues" evidence="1">
    <location>
        <begin position="8"/>
        <end position="17"/>
    </location>
</feature>
<keyword evidence="3" id="KW-1185">Reference proteome</keyword>
<evidence type="ECO:0000313" key="2">
    <source>
        <dbReference type="EMBL" id="KAK2029500.1"/>
    </source>
</evidence>
<dbReference type="AlphaFoldDB" id="A0AAD9HIF6"/>
<sequence length="55" mass="6130">MARFLSEPATSPSSSTMKYRDHHDSNGSSLGLVADFWCNLLPCFFLARVWTSSCT</sequence>
<proteinExistence type="predicted"/>
<gene>
    <name evidence="2" type="ORF">LX32DRAFT_639029</name>
</gene>